<accession>A0AAV3NMK7</accession>
<comment type="caution">
    <text evidence="1">The sequence shown here is derived from an EMBL/GenBank/DDBJ whole genome shotgun (WGS) entry which is preliminary data.</text>
</comment>
<name>A0AAV3NMK7_LITER</name>
<sequence length="100" mass="11141">MGMRKSQERRRGKGLVLTRIWAMRIKMLGFRGKKELIGDEDNEHTKEERCLGGGRIREGAECVVGSKRNLLSRGSGGVSTGWNVGMEHEQARLLGCSARL</sequence>
<dbReference type="EMBL" id="BAABME010000196">
    <property type="protein sequence ID" value="GAA0140589.1"/>
    <property type="molecule type" value="Genomic_DNA"/>
</dbReference>
<keyword evidence="2" id="KW-1185">Reference proteome</keyword>
<gene>
    <name evidence="1" type="ORF">LIER_01905</name>
</gene>
<proteinExistence type="predicted"/>
<reference evidence="1 2" key="1">
    <citation type="submission" date="2024-01" db="EMBL/GenBank/DDBJ databases">
        <title>The complete chloroplast genome sequence of Lithospermum erythrorhizon: insights into the phylogenetic relationship among Boraginaceae species and the maternal lineages of purple gromwells.</title>
        <authorList>
            <person name="Okada T."/>
            <person name="Watanabe K."/>
        </authorList>
    </citation>
    <scope>NUCLEOTIDE SEQUENCE [LARGE SCALE GENOMIC DNA]</scope>
</reference>
<dbReference type="Proteomes" id="UP001454036">
    <property type="component" value="Unassembled WGS sequence"/>
</dbReference>
<protein>
    <submittedName>
        <fullName evidence="1">Uncharacterized protein</fullName>
    </submittedName>
</protein>
<evidence type="ECO:0000313" key="2">
    <source>
        <dbReference type="Proteomes" id="UP001454036"/>
    </source>
</evidence>
<evidence type="ECO:0000313" key="1">
    <source>
        <dbReference type="EMBL" id="GAA0140589.1"/>
    </source>
</evidence>
<organism evidence="1 2">
    <name type="scientific">Lithospermum erythrorhizon</name>
    <name type="common">Purple gromwell</name>
    <name type="synonym">Lithospermum officinale var. erythrorhizon</name>
    <dbReference type="NCBI Taxonomy" id="34254"/>
    <lineage>
        <taxon>Eukaryota</taxon>
        <taxon>Viridiplantae</taxon>
        <taxon>Streptophyta</taxon>
        <taxon>Embryophyta</taxon>
        <taxon>Tracheophyta</taxon>
        <taxon>Spermatophyta</taxon>
        <taxon>Magnoliopsida</taxon>
        <taxon>eudicotyledons</taxon>
        <taxon>Gunneridae</taxon>
        <taxon>Pentapetalae</taxon>
        <taxon>asterids</taxon>
        <taxon>lamiids</taxon>
        <taxon>Boraginales</taxon>
        <taxon>Boraginaceae</taxon>
        <taxon>Boraginoideae</taxon>
        <taxon>Lithospermeae</taxon>
        <taxon>Lithospermum</taxon>
    </lineage>
</organism>
<dbReference type="AlphaFoldDB" id="A0AAV3NMK7"/>